<dbReference type="EMBL" id="JAWRVG010000007">
    <property type="protein sequence ID" value="KAK4081165.1"/>
    <property type="molecule type" value="Genomic_DNA"/>
</dbReference>
<dbReference type="Proteomes" id="UP001273209">
    <property type="component" value="Unassembled WGS sequence"/>
</dbReference>
<dbReference type="GeneID" id="87916811"/>
<gene>
    <name evidence="1" type="ORF">Triagg1_2697</name>
</gene>
<accession>A0AAE1M2W7</accession>
<comment type="caution">
    <text evidence="1">The sequence shown here is derived from an EMBL/GenBank/DDBJ whole genome shotgun (WGS) entry which is preliminary data.</text>
</comment>
<name>A0AAE1M2W7_9HYPO</name>
<reference evidence="1" key="1">
    <citation type="submission" date="2023-11" db="EMBL/GenBank/DDBJ databases">
        <title>The genome sequences of three competitors of mushroom-forming fungi.</title>
        <authorList>
            <person name="Beijen E."/>
            <person name="Ohm R.A."/>
        </authorList>
    </citation>
    <scope>NUCLEOTIDE SEQUENCE</scope>
    <source>
        <strain evidence="1">CBS 100526</strain>
    </source>
</reference>
<organism evidence="1 2">
    <name type="scientific">Trichoderma aggressivum f. europaeum</name>
    <dbReference type="NCBI Taxonomy" id="173218"/>
    <lineage>
        <taxon>Eukaryota</taxon>
        <taxon>Fungi</taxon>
        <taxon>Dikarya</taxon>
        <taxon>Ascomycota</taxon>
        <taxon>Pezizomycotina</taxon>
        <taxon>Sordariomycetes</taxon>
        <taxon>Hypocreomycetidae</taxon>
        <taxon>Hypocreales</taxon>
        <taxon>Hypocreaceae</taxon>
        <taxon>Trichoderma</taxon>
    </lineage>
</organism>
<dbReference type="RefSeq" id="XP_062758314.1">
    <property type="nucleotide sequence ID" value="XM_062896906.1"/>
</dbReference>
<evidence type="ECO:0000313" key="2">
    <source>
        <dbReference type="Proteomes" id="UP001273209"/>
    </source>
</evidence>
<dbReference type="AlphaFoldDB" id="A0AAE1M2W7"/>
<protein>
    <submittedName>
        <fullName evidence="1">Uncharacterized protein</fullName>
    </submittedName>
</protein>
<evidence type="ECO:0000313" key="1">
    <source>
        <dbReference type="EMBL" id="KAK4081165.1"/>
    </source>
</evidence>
<sequence>MIPNPPTDGISGIKNITELSSNLLGLVGGLSKPHAADDFTIIVDHLNDIVTDIGNEVAALGAPFAISDQQGLCDSFSGFVNVTQELFGVILEKEPLLSEVNVSSDAGSFPNILRALTIRVFQLGSKIITLAPSCADEPKKELVDFVGAANQTISSFQLGG</sequence>
<keyword evidence="2" id="KW-1185">Reference proteome</keyword>
<proteinExistence type="predicted"/>